<name>A0A199U9P7_MANES</name>
<accession>A0A199U9P7</accession>
<gene>
    <name evidence="2" type="ORF">MANES_S093100</name>
</gene>
<evidence type="ECO:0000259" key="1">
    <source>
        <dbReference type="Pfam" id="PF14392"/>
    </source>
</evidence>
<reference evidence="2" key="1">
    <citation type="submission" date="2016-02" db="EMBL/GenBank/DDBJ databases">
        <title>WGS assembly of Manihot esculenta.</title>
        <authorList>
            <person name="Bredeson J.V."/>
            <person name="Prochnik S.E."/>
            <person name="Lyons J.B."/>
            <person name="Schmutz J."/>
            <person name="Grimwood J."/>
            <person name="Vrebalov J."/>
            <person name="Bart R.S."/>
            <person name="Amuge T."/>
            <person name="Ferguson M.E."/>
            <person name="Green R."/>
            <person name="Putnam N."/>
            <person name="Stites J."/>
            <person name="Rounsley S."/>
            <person name="Rokhsar D.S."/>
        </authorList>
    </citation>
    <scope>NUCLEOTIDE SEQUENCE [LARGE SCALE GENOMIC DNA]</scope>
    <source>
        <tissue evidence="2">Leaf</tissue>
    </source>
</reference>
<dbReference type="AlphaFoldDB" id="A0A199U9P7"/>
<dbReference type="InterPro" id="IPR025836">
    <property type="entry name" value="Zn_knuckle_CX2CX4HX4C"/>
</dbReference>
<dbReference type="PANTHER" id="PTHR31286:SF153">
    <property type="entry name" value="DUF4283 DOMAIN PROTEIN"/>
    <property type="match status" value="1"/>
</dbReference>
<protein>
    <recommendedName>
        <fullName evidence="1">Zinc knuckle CX2CX4HX4C domain-containing protein</fullName>
    </recommendedName>
</protein>
<evidence type="ECO:0000313" key="2">
    <source>
        <dbReference type="EMBL" id="OAY21372.1"/>
    </source>
</evidence>
<dbReference type="Pfam" id="PF14392">
    <property type="entry name" value="zf-CCHC_4"/>
    <property type="match status" value="1"/>
</dbReference>
<dbReference type="EMBL" id="KV451041">
    <property type="protein sequence ID" value="OAY21372.1"/>
    <property type="molecule type" value="Genomic_DNA"/>
</dbReference>
<sequence length="239" mass="27890">MDDRRVDRWFKWCSDGLRVMGYLFSDRAVNFDAFQHTMAIAWRPDPGMFVKELDNNLKPRQNPRAVELTHMEIWIQVHSLHSGFMSKTIARTVGEYMESFVSSNEKNFTGFWKEYMRVRLSKRGVDWFWADFKYERFPTFCYLCGVIGHTDRFCSKLYDLPPISRDKYKYGPCAQFKKPFQSDSQWLKIEADYDSWMTGGSTGGSSGVLMVTDPMNQGARHKELNVPKISFQNSKGISS</sequence>
<dbReference type="InterPro" id="IPR040256">
    <property type="entry name" value="At4g02000-like"/>
</dbReference>
<organism evidence="2">
    <name type="scientific">Manihot esculenta</name>
    <name type="common">Cassava</name>
    <name type="synonym">Jatropha manihot</name>
    <dbReference type="NCBI Taxonomy" id="3983"/>
    <lineage>
        <taxon>Eukaryota</taxon>
        <taxon>Viridiplantae</taxon>
        <taxon>Streptophyta</taxon>
        <taxon>Embryophyta</taxon>
        <taxon>Tracheophyta</taxon>
        <taxon>Spermatophyta</taxon>
        <taxon>Magnoliopsida</taxon>
        <taxon>eudicotyledons</taxon>
        <taxon>Gunneridae</taxon>
        <taxon>Pentapetalae</taxon>
        <taxon>rosids</taxon>
        <taxon>fabids</taxon>
        <taxon>Malpighiales</taxon>
        <taxon>Euphorbiaceae</taxon>
        <taxon>Crotonoideae</taxon>
        <taxon>Manihoteae</taxon>
        <taxon>Manihot</taxon>
    </lineage>
</organism>
<feature type="domain" description="Zinc knuckle CX2CX4HX4C" evidence="1">
    <location>
        <begin position="117"/>
        <end position="156"/>
    </location>
</feature>
<proteinExistence type="predicted"/>
<dbReference type="PANTHER" id="PTHR31286">
    <property type="entry name" value="GLYCINE-RICH CELL WALL STRUCTURAL PROTEIN 1.8-LIKE"/>
    <property type="match status" value="1"/>
</dbReference>